<reference evidence="5 6" key="1">
    <citation type="journal article" date="2011" name="J. Bacteriol.">
        <title>Complete genome sequence of the type strain Cupriavidus necator N-1.</title>
        <authorList>
            <person name="Poehlein A."/>
            <person name="Kusian B."/>
            <person name="Friedrich B."/>
            <person name="Daniel R."/>
            <person name="Bowien B."/>
        </authorList>
    </citation>
    <scope>NUCLEOTIDE SEQUENCE [LARGE SCALE GENOMIC DNA]</scope>
    <source>
        <strain evidence="6">ATCC 43291 / DSM 13513 / CCUG 52238 / LMG 8453 / N-1</strain>
        <plasmid evidence="5 6">pBB1</plasmid>
    </source>
</reference>
<dbReference type="SUPFAM" id="SSF110296">
    <property type="entry name" value="Oligoxyloglucan reducing end-specific cellobiohydrolase"/>
    <property type="match status" value="1"/>
</dbReference>
<name>F8GWX2_CUPNN</name>
<keyword evidence="2" id="KW-0604">Photosystem II</keyword>
<organism evidence="5 6">
    <name type="scientific">Cupriavidus necator (strain ATCC 43291 / DSM 13513 / CCUG 52238 / LMG 8453 / N-1)</name>
    <name type="common">Ralstonia eutropha</name>
    <dbReference type="NCBI Taxonomy" id="1042878"/>
    <lineage>
        <taxon>Bacteria</taxon>
        <taxon>Pseudomonadati</taxon>
        <taxon>Pseudomonadota</taxon>
        <taxon>Betaproteobacteria</taxon>
        <taxon>Burkholderiales</taxon>
        <taxon>Burkholderiaceae</taxon>
        <taxon>Cupriavidus</taxon>
    </lineage>
</organism>
<dbReference type="Proteomes" id="UP000006798">
    <property type="component" value="Plasmid pBB1"/>
</dbReference>
<keyword evidence="3" id="KW-0732">Signal</keyword>
<dbReference type="GO" id="GO:0009523">
    <property type="term" value="C:photosystem II"/>
    <property type="evidence" value="ECO:0007669"/>
    <property type="project" value="UniProtKB-KW"/>
</dbReference>
<dbReference type="Gene3D" id="2.130.10.10">
    <property type="entry name" value="YVTN repeat-like/Quinoprotein amine dehydrogenase"/>
    <property type="match status" value="1"/>
</dbReference>
<geneLocation type="plasmid" evidence="5 6">
    <name>pBB1</name>
</geneLocation>
<dbReference type="AlphaFoldDB" id="F8GWX2"/>
<evidence type="ECO:0000256" key="1">
    <source>
        <dbReference type="ARBA" id="ARBA00022531"/>
    </source>
</evidence>
<keyword evidence="5" id="KW-0614">Plasmid</keyword>
<feature type="domain" description="Photosynthesis system II assembly factor Ycf48/Hcf136-like" evidence="4">
    <location>
        <begin position="156"/>
        <end position="306"/>
    </location>
</feature>
<dbReference type="PANTHER" id="PTHR47199">
    <property type="entry name" value="PHOTOSYSTEM II STABILITY/ASSEMBLY FACTOR HCF136, CHLOROPLASTIC"/>
    <property type="match status" value="1"/>
</dbReference>
<evidence type="ECO:0000259" key="4">
    <source>
        <dbReference type="Pfam" id="PF14870"/>
    </source>
</evidence>
<keyword evidence="5" id="KW-0378">Hydrolase</keyword>
<evidence type="ECO:0000313" key="6">
    <source>
        <dbReference type="Proteomes" id="UP000006798"/>
    </source>
</evidence>
<feature type="signal peptide" evidence="3">
    <location>
        <begin position="1"/>
        <end position="22"/>
    </location>
</feature>
<dbReference type="InterPro" id="IPR028203">
    <property type="entry name" value="PSII_CF48-like_dom"/>
</dbReference>
<dbReference type="RefSeq" id="WP_013958897.1">
    <property type="nucleotide sequence ID" value="NC_015727.1"/>
</dbReference>
<evidence type="ECO:0000313" key="5">
    <source>
        <dbReference type="EMBL" id="AEI81842.1"/>
    </source>
</evidence>
<protein>
    <submittedName>
        <fullName evidence="5">Glycosyl hydrolase</fullName>
    </submittedName>
</protein>
<dbReference type="GeneID" id="34312809"/>
<keyword evidence="1" id="KW-0602">Photosynthesis</keyword>
<feature type="domain" description="Photosynthesis system II assembly factor Ycf48/Hcf136-like" evidence="4">
    <location>
        <begin position="68"/>
        <end position="120"/>
    </location>
</feature>
<gene>
    <name evidence="5" type="ordered locus">CNE_BB1p04180</name>
</gene>
<dbReference type="GO" id="GO:0016787">
    <property type="term" value="F:hydrolase activity"/>
    <property type="evidence" value="ECO:0007669"/>
    <property type="project" value="UniProtKB-KW"/>
</dbReference>
<dbReference type="KEGG" id="cnc:CNE_BB1p04180"/>
<dbReference type="PANTHER" id="PTHR47199:SF2">
    <property type="entry name" value="PHOTOSYSTEM II STABILITY_ASSEMBLY FACTOR HCF136, CHLOROPLASTIC"/>
    <property type="match status" value="1"/>
</dbReference>
<proteinExistence type="predicted"/>
<dbReference type="HOGENOM" id="CLU_063224_1_0_4"/>
<dbReference type="InterPro" id="IPR015943">
    <property type="entry name" value="WD40/YVTN_repeat-like_dom_sf"/>
</dbReference>
<sequence length="358" mass="38518">MNRPFRVLAICLACALPFTANAFQNPLSLPSKTIPHPDQAPMFAIAQAGSRTVSVGRHGVIAYQDRNGKAWRQAKVPVSSDLVGVSFVDERMGWAVGHGGVVLHSADGGATWAKQLDGKDAGQAALAYYRKHADDLGPENRDTVLKQAARWAEEATAQPFLDVWFKNESTGYIVGSFNRIMRTDDGGKQWIPLIDKIDNPGELHFYTVRGNGDDVYIAGESGSVWRWDEHKGKFILVKTPYDGSLFGLVLAGRAVLAYGMRGSLFRTFDRGASWEKIKTDVRGGIVAGDVSQTGEIIVASQSGDILRSSDNGGSFARAADPLPTAVAGLLAFPTGAYVTVGPRGVRTGESANRVPQSR</sequence>
<evidence type="ECO:0000256" key="2">
    <source>
        <dbReference type="ARBA" id="ARBA00023276"/>
    </source>
</evidence>
<dbReference type="GO" id="GO:0015979">
    <property type="term" value="P:photosynthesis"/>
    <property type="evidence" value="ECO:0007669"/>
    <property type="project" value="UniProtKB-KW"/>
</dbReference>
<accession>F8GWX2</accession>
<dbReference type="EMBL" id="CP002879">
    <property type="protein sequence ID" value="AEI81842.1"/>
    <property type="molecule type" value="Genomic_DNA"/>
</dbReference>
<evidence type="ECO:0000256" key="3">
    <source>
        <dbReference type="SAM" id="SignalP"/>
    </source>
</evidence>
<feature type="chain" id="PRO_5003378116" evidence="3">
    <location>
        <begin position="23"/>
        <end position="358"/>
    </location>
</feature>
<dbReference type="Pfam" id="PF14870">
    <property type="entry name" value="PSII_BNR"/>
    <property type="match status" value="2"/>
</dbReference>